<keyword evidence="2" id="KW-1185">Reference proteome</keyword>
<protein>
    <submittedName>
        <fullName evidence="1">FMN-linked oxidoreductase</fullName>
    </submittedName>
</protein>
<gene>
    <name evidence="1" type="ORF">K441DRAFT_596132</name>
</gene>
<dbReference type="Proteomes" id="UP000250078">
    <property type="component" value="Unassembled WGS sequence"/>
</dbReference>
<dbReference type="EMBL" id="KV748272">
    <property type="protein sequence ID" value="OCK87058.1"/>
    <property type="molecule type" value="Genomic_DNA"/>
</dbReference>
<name>A0ACC8ELY0_9PEZI</name>
<evidence type="ECO:0000313" key="1">
    <source>
        <dbReference type="EMBL" id="OCK87058.1"/>
    </source>
</evidence>
<proteinExistence type="predicted"/>
<accession>A0ACC8ELY0</accession>
<organism evidence="1 2">
    <name type="scientific">Cenococcum geophilum 1.58</name>
    <dbReference type="NCBI Taxonomy" id="794803"/>
    <lineage>
        <taxon>Eukaryota</taxon>
        <taxon>Fungi</taxon>
        <taxon>Dikarya</taxon>
        <taxon>Ascomycota</taxon>
        <taxon>Pezizomycotina</taxon>
        <taxon>Dothideomycetes</taxon>
        <taxon>Pleosporomycetidae</taxon>
        <taxon>Gloniales</taxon>
        <taxon>Gloniaceae</taxon>
        <taxon>Cenococcum</taxon>
    </lineage>
</organism>
<reference evidence="1 2" key="1">
    <citation type="journal article" date="2016" name="Nat. Commun.">
        <title>Ectomycorrhizal ecology is imprinted in the genome of the dominant symbiotic fungus Cenococcum geophilum.</title>
        <authorList>
            <consortium name="DOE Joint Genome Institute"/>
            <person name="Peter M."/>
            <person name="Kohler A."/>
            <person name="Ohm R.A."/>
            <person name="Kuo A."/>
            <person name="Krutzmann J."/>
            <person name="Morin E."/>
            <person name="Arend M."/>
            <person name="Barry K.W."/>
            <person name="Binder M."/>
            <person name="Choi C."/>
            <person name="Clum A."/>
            <person name="Copeland A."/>
            <person name="Grisel N."/>
            <person name="Haridas S."/>
            <person name="Kipfer T."/>
            <person name="LaButti K."/>
            <person name="Lindquist E."/>
            <person name="Lipzen A."/>
            <person name="Maire R."/>
            <person name="Meier B."/>
            <person name="Mihaltcheva S."/>
            <person name="Molinier V."/>
            <person name="Murat C."/>
            <person name="Poggeler S."/>
            <person name="Quandt C.A."/>
            <person name="Sperisen C."/>
            <person name="Tritt A."/>
            <person name="Tisserant E."/>
            <person name="Crous P.W."/>
            <person name="Henrissat B."/>
            <person name="Nehls U."/>
            <person name="Egli S."/>
            <person name="Spatafora J.W."/>
            <person name="Grigoriev I.V."/>
            <person name="Martin F.M."/>
        </authorList>
    </citation>
    <scope>NUCLEOTIDE SEQUENCE [LARGE SCALE GENOMIC DNA]</scope>
    <source>
        <strain evidence="1 2">1.58</strain>
    </source>
</reference>
<evidence type="ECO:0000313" key="2">
    <source>
        <dbReference type="Proteomes" id="UP000250078"/>
    </source>
</evidence>
<sequence>MKPLMINPPLLNSANPWCTTLEELQELYNCPFTGAVTTRTSLLNGFPHDPNIHQYTFFNPTTHNASPDNANASADQTGSLNTLGYSPILLGEYLKFIKTISDRTREARSFASSTSSPNLPSSPTIKPFIISVTGSIDEVLQCYRLITAHQQNVLMPLAMEINLSCPNIPNTPPLAYHTDRLAEYLIALKAEIATQLLSQPPSQQQELAAAQVLIGIKTPPYTHADQYHNLINALLASAVASPSTVSTPVSFITATNTLGSALLLSPRLEAPSSPTLTTTTSSSTSGAVLPREVLHSTLNSATGTGIGGMAGAPLHPLALGNVYTIKGELFRHTELEAIQIIGVGGVEDAEGFRRMRAVGAAAVGVGTALGRKGIRVFEEIAEALGKGRRGSEVWRA</sequence>